<name>A0A182MZ96_9DIPT</name>
<evidence type="ECO:0000313" key="1">
    <source>
        <dbReference type="EnsemblMetazoa" id="ADIR000701-PA"/>
    </source>
</evidence>
<sequence>PLEERNFLASSAFIANFTEFWKHVIVCHWKELLKDNEWFNECVMLVLWFCRSTSDECVIVGSFFGTTVAQQLCDARHNLLNDLERACVTRDTPRKSSLKRRLSYLDKLCVTLFANIAEGFKFAQLSALLMERICETLESHPDLMVGEYKQLDLLATGLKWKNRKSIQTVLKCLKRLIESGTVETCKAVGLFIMRTETQLVQIMDAFKSFELAILLLFLQAQRIVGSVLFSDNSVEKIALKMFSKDEAVVNAAIDLHVIYHTALTVATELEKHALVAVLDVFERYEYPLAALDTVTQKLWIKGFFRKFNDLFAMLEDSIGRPNAAFQGNCLAHVINNCHQLLMEDIKTKVTPTAHRSESINWSCIHRRMQSFAKGFPRCLQAVSRSTSLYSLLLNCLNPVNNELYKVTNVDCEAFYTAVLFDTLAKVALDETTDYTALFHTLTSIQ</sequence>
<proteinExistence type="predicted"/>
<dbReference type="AlphaFoldDB" id="A0A182MZ96"/>
<dbReference type="EnsemblMetazoa" id="ADIR000701-RA">
    <property type="protein sequence ID" value="ADIR000701-PA"/>
    <property type="gene ID" value="ADIR000701"/>
</dbReference>
<organism evidence="1 2">
    <name type="scientific">Anopheles dirus</name>
    <dbReference type="NCBI Taxonomy" id="7168"/>
    <lineage>
        <taxon>Eukaryota</taxon>
        <taxon>Metazoa</taxon>
        <taxon>Ecdysozoa</taxon>
        <taxon>Arthropoda</taxon>
        <taxon>Hexapoda</taxon>
        <taxon>Insecta</taxon>
        <taxon>Pterygota</taxon>
        <taxon>Neoptera</taxon>
        <taxon>Endopterygota</taxon>
        <taxon>Diptera</taxon>
        <taxon>Nematocera</taxon>
        <taxon>Culicoidea</taxon>
        <taxon>Culicidae</taxon>
        <taxon>Anophelinae</taxon>
        <taxon>Anopheles</taxon>
    </lineage>
</organism>
<reference evidence="1" key="2">
    <citation type="submission" date="2020-05" db="UniProtKB">
        <authorList>
            <consortium name="EnsemblMetazoa"/>
        </authorList>
    </citation>
    <scope>IDENTIFICATION</scope>
    <source>
        <strain evidence="1">WRAIR2</strain>
    </source>
</reference>
<reference evidence="2" key="1">
    <citation type="submission" date="2013-03" db="EMBL/GenBank/DDBJ databases">
        <title>The Genome Sequence of Anopheles dirus WRAIR2.</title>
        <authorList>
            <consortium name="The Broad Institute Genomics Platform"/>
            <person name="Neafsey D.E."/>
            <person name="Walton C."/>
            <person name="Walker B."/>
            <person name="Young S.K."/>
            <person name="Zeng Q."/>
            <person name="Gargeya S."/>
            <person name="Fitzgerald M."/>
            <person name="Haas B."/>
            <person name="Abouelleil A."/>
            <person name="Allen A.W."/>
            <person name="Alvarado L."/>
            <person name="Arachchi H.M."/>
            <person name="Berlin A.M."/>
            <person name="Chapman S.B."/>
            <person name="Gainer-Dewar J."/>
            <person name="Goldberg J."/>
            <person name="Griggs A."/>
            <person name="Gujja S."/>
            <person name="Hansen M."/>
            <person name="Howarth C."/>
            <person name="Imamovic A."/>
            <person name="Ireland A."/>
            <person name="Larimer J."/>
            <person name="McCowan C."/>
            <person name="Murphy C."/>
            <person name="Pearson M."/>
            <person name="Poon T.W."/>
            <person name="Priest M."/>
            <person name="Roberts A."/>
            <person name="Saif S."/>
            <person name="Shea T."/>
            <person name="Sisk P."/>
            <person name="Sykes S."/>
            <person name="Wortman J."/>
            <person name="Nusbaum C."/>
            <person name="Birren B."/>
        </authorList>
    </citation>
    <scope>NUCLEOTIDE SEQUENCE [LARGE SCALE GENOMIC DNA]</scope>
    <source>
        <strain evidence="2">WRAIR2</strain>
    </source>
</reference>
<protein>
    <submittedName>
        <fullName evidence="1">Uncharacterized protein</fullName>
    </submittedName>
</protein>
<keyword evidence="2" id="KW-1185">Reference proteome</keyword>
<dbReference type="VEuPathDB" id="VectorBase:ADIR000701"/>
<dbReference type="Proteomes" id="UP000075884">
    <property type="component" value="Unassembled WGS sequence"/>
</dbReference>
<evidence type="ECO:0000313" key="2">
    <source>
        <dbReference type="Proteomes" id="UP000075884"/>
    </source>
</evidence>
<accession>A0A182MZ96</accession>